<organism evidence="8">
    <name type="scientific">Harpegnathos saltator</name>
    <name type="common">Jerdon's jumping ant</name>
    <dbReference type="NCBI Taxonomy" id="610380"/>
    <lineage>
        <taxon>Eukaryota</taxon>
        <taxon>Metazoa</taxon>
        <taxon>Ecdysozoa</taxon>
        <taxon>Arthropoda</taxon>
        <taxon>Hexapoda</taxon>
        <taxon>Insecta</taxon>
        <taxon>Pterygota</taxon>
        <taxon>Neoptera</taxon>
        <taxon>Endopterygota</taxon>
        <taxon>Hymenoptera</taxon>
        <taxon>Apocrita</taxon>
        <taxon>Aculeata</taxon>
        <taxon>Formicoidea</taxon>
        <taxon>Formicidae</taxon>
        <taxon>Ponerinae</taxon>
        <taxon>Ponerini</taxon>
        <taxon>Harpegnathos</taxon>
    </lineage>
</organism>
<feature type="domain" description="Chitin-binding type-2" evidence="6">
    <location>
        <begin position="59"/>
        <end position="116"/>
    </location>
</feature>
<keyword evidence="5" id="KW-0325">Glycoprotein</keyword>
<evidence type="ECO:0000256" key="2">
    <source>
        <dbReference type="ARBA" id="ARBA00022729"/>
    </source>
</evidence>
<evidence type="ECO:0000313" key="8">
    <source>
        <dbReference type="Proteomes" id="UP000008237"/>
    </source>
</evidence>
<sequence length="219" mass="24257">MILRECQAGFSFNPRHGSCDSPQDIPCDVSRCCSPEATPPVTSQPVDEDQVNVLPSERDPDCPAEGTAKLPYSENCTLYFVCNNGWKTIHSCPVGLYFNPLIKECDWPFDEIVCEPKPADLALLRSGLPAHEGGSSEPHSKTDICYGKCPFPDPKDRTVHLPANDCTKFCKCSNGVPYPMKCPKGLRYDRKKQVCNWKWAVKCEDDLTKDKAANPAGTN</sequence>
<evidence type="ECO:0000256" key="1">
    <source>
        <dbReference type="ARBA" id="ARBA00022669"/>
    </source>
</evidence>
<reference evidence="7 8" key="1">
    <citation type="journal article" date="2010" name="Science">
        <title>Genomic comparison of the ants Camponotus floridanus and Harpegnathos saltator.</title>
        <authorList>
            <person name="Bonasio R."/>
            <person name="Zhang G."/>
            <person name="Ye C."/>
            <person name="Mutti N.S."/>
            <person name="Fang X."/>
            <person name="Qin N."/>
            <person name="Donahue G."/>
            <person name="Yang P."/>
            <person name="Li Q."/>
            <person name="Li C."/>
            <person name="Zhang P."/>
            <person name="Huang Z."/>
            <person name="Berger S.L."/>
            <person name="Reinberg D."/>
            <person name="Wang J."/>
            <person name="Liebig J."/>
        </authorList>
    </citation>
    <scope>NUCLEOTIDE SEQUENCE [LARGE SCALE GENOMIC DNA]</scope>
    <source>
        <strain evidence="7 8">R22 G/1</strain>
    </source>
</reference>
<evidence type="ECO:0000256" key="5">
    <source>
        <dbReference type="ARBA" id="ARBA00023180"/>
    </source>
</evidence>
<evidence type="ECO:0000313" key="7">
    <source>
        <dbReference type="EMBL" id="EFN77164.1"/>
    </source>
</evidence>
<dbReference type="STRING" id="610380.E2C4I0"/>
<dbReference type="EMBL" id="GL452471">
    <property type="protein sequence ID" value="EFN77164.1"/>
    <property type="molecule type" value="Genomic_DNA"/>
</dbReference>
<gene>
    <name evidence="7" type="ORF">EAI_00248</name>
</gene>
<dbReference type="Proteomes" id="UP000008237">
    <property type="component" value="Unassembled WGS sequence"/>
</dbReference>
<evidence type="ECO:0000259" key="6">
    <source>
        <dbReference type="PROSITE" id="PS50940"/>
    </source>
</evidence>
<evidence type="ECO:0000256" key="4">
    <source>
        <dbReference type="ARBA" id="ARBA00023157"/>
    </source>
</evidence>
<evidence type="ECO:0000256" key="3">
    <source>
        <dbReference type="ARBA" id="ARBA00022737"/>
    </source>
</evidence>
<dbReference type="OrthoDB" id="6020543at2759"/>
<dbReference type="InterPro" id="IPR036508">
    <property type="entry name" value="Chitin-bd_dom_sf"/>
</dbReference>
<protein>
    <submittedName>
        <fullName evidence="7">Chondroitin proteoglycan-2</fullName>
    </submittedName>
</protein>
<proteinExistence type="predicted"/>
<accession>E2C4I0</accession>
<dbReference type="InParanoid" id="E2C4I0"/>
<dbReference type="PROSITE" id="PS50940">
    <property type="entry name" value="CHIT_BIND_II"/>
    <property type="match status" value="2"/>
</dbReference>
<keyword evidence="4" id="KW-1015">Disulfide bond</keyword>
<name>E2C4I0_HARSA</name>
<dbReference type="OMA" id="CPEDENN"/>
<dbReference type="SMART" id="SM00494">
    <property type="entry name" value="ChtBD2"/>
    <property type="match status" value="2"/>
</dbReference>
<dbReference type="PANTHER" id="PTHR23301:SF0">
    <property type="entry name" value="CHITIN-BINDING TYPE-2 DOMAIN-CONTAINING PROTEIN-RELATED"/>
    <property type="match status" value="1"/>
</dbReference>
<dbReference type="AlphaFoldDB" id="E2C4I0"/>
<dbReference type="Pfam" id="PF01607">
    <property type="entry name" value="CBM_14"/>
    <property type="match status" value="2"/>
</dbReference>
<feature type="domain" description="Chitin-binding type-2" evidence="6">
    <location>
        <begin position="146"/>
        <end position="205"/>
    </location>
</feature>
<keyword evidence="8" id="KW-1185">Reference proteome</keyword>
<dbReference type="Gene3D" id="2.170.140.10">
    <property type="entry name" value="Chitin binding domain"/>
    <property type="match status" value="2"/>
</dbReference>
<dbReference type="InterPro" id="IPR051940">
    <property type="entry name" value="Chitin_bind-dev_reg"/>
</dbReference>
<dbReference type="PANTHER" id="PTHR23301">
    <property type="entry name" value="CHITIN BINDING PERITROPHIN-A"/>
    <property type="match status" value="1"/>
</dbReference>
<dbReference type="InterPro" id="IPR002557">
    <property type="entry name" value="Chitin-bd_dom"/>
</dbReference>
<keyword evidence="1" id="KW-0147">Chitin-binding</keyword>
<dbReference type="SUPFAM" id="SSF57625">
    <property type="entry name" value="Invertebrate chitin-binding proteins"/>
    <property type="match status" value="2"/>
</dbReference>
<keyword evidence="2" id="KW-0732">Signal</keyword>
<dbReference type="GO" id="GO:0005576">
    <property type="term" value="C:extracellular region"/>
    <property type="evidence" value="ECO:0007669"/>
    <property type="project" value="InterPro"/>
</dbReference>
<dbReference type="GO" id="GO:0008061">
    <property type="term" value="F:chitin binding"/>
    <property type="evidence" value="ECO:0007669"/>
    <property type="project" value="UniProtKB-KW"/>
</dbReference>
<keyword evidence="3" id="KW-0677">Repeat</keyword>